<sequence length="83" mass="9694">MQGCFTLSFWVYSERLYSLHLQFIFFAKKNFLTIPHGYALIKISIFCECLSSCFFTSLISGSIFIWQYNCLGQEISFGVHRQS</sequence>
<organism evidence="1 2">
    <name type="scientific">Oikopleura dioica</name>
    <name type="common">Tunicate</name>
    <dbReference type="NCBI Taxonomy" id="34765"/>
    <lineage>
        <taxon>Eukaryota</taxon>
        <taxon>Metazoa</taxon>
        <taxon>Chordata</taxon>
        <taxon>Tunicata</taxon>
        <taxon>Appendicularia</taxon>
        <taxon>Copelata</taxon>
        <taxon>Oikopleuridae</taxon>
        <taxon>Oikopleura</taxon>
    </lineage>
</organism>
<reference evidence="1 2" key="1">
    <citation type="submission" date="2021-04" db="EMBL/GenBank/DDBJ databases">
        <authorList>
            <person name="Bliznina A."/>
        </authorList>
    </citation>
    <scope>NUCLEOTIDE SEQUENCE [LARGE SCALE GENOMIC DNA]</scope>
</reference>
<keyword evidence="2" id="KW-1185">Reference proteome</keyword>
<gene>
    <name evidence="1" type="ORF">OKIOD_LOCUS2056</name>
</gene>
<accession>A0ABN7RYH9</accession>
<proteinExistence type="predicted"/>
<protein>
    <submittedName>
        <fullName evidence="1">Oidioi.mRNA.OKI2018_I69.PAR.g10498.t1.cds</fullName>
    </submittedName>
</protein>
<dbReference type="EMBL" id="OU015568">
    <property type="protein sequence ID" value="CAG5083912.1"/>
    <property type="molecule type" value="Genomic_DNA"/>
</dbReference>
<name>A0ABN7RYH9_OIKDI</name>
<evidence type="ECO:0000313" key="2">
    <source>
        <dbReference type="Proteomes" id="UP001158576"/>
    </source>
</evidence>
<dbReference type="Proteomes" id="UP001158576">
    <property type="component" value="Chromosome PAR"/>
</dbReference>
<evidence type="ECO:0000313" key="1">
    <source>
        <dbReference type="EMBL" id="CAG5083912.1"/>
    </source>
</evidence>